<name>A0A0D9YJW2_9ORYZ</name>
<dbReference type="AlphaFoldDB" id="A0A0D9YJW2"/>
<organism evidence="2">
    <name type="scientific">Oryza glumipatula</name>
    <dbReference type="NCBI Taxonomy" id="40148"/>
    <lineage>
        <taxon>Eukaryota</taxon>
        <taxon>Viridiplantae</taxon>
        <taxon>Streptophyta</taxon>
        <taxon>Embryophyta</taxon>
        <taxon>Tracheophyta</taxon>
        <taxon>Spermatophyta</taxon>
        <taxon>Magnoliopsida</taxon>
        <taxon>Liliopsida</taxon>
        <taxon>Poales</taxon>
        <taxon>Poaceae</taxon>
        <taxon>BOP clade</taxon>
        <taxon>Oryzoideae</taxon>
        <taxon>Oryzeae</taxon>
        <taxon>Oryzinae</taxon>
        <taxon>Oryza</taxon>
    </lineage>
</organism>
<dbReference type="HOGENOM" id="CLU_2964615_0_0_1"/>
<protein>
    <submittedName>
        <fullName evidence="2">Uncharacterized protein</fullName>
    </submittedName>
</protein>
<feature type="signal peptide" evidence="1">
    <location>
        <begin position="1"/>
        <end position="20"/>
    </location>
</feature>
<sequence>MSGSHFLHLTIFLSLPILFAASILHPRPAPTAAESKQVTVDHLWSAGSKNAGGSKSKRQ</sequence>
<reference evidence="2" key="3">
    <citation type="submission" date="2018-05" db="EMBL/GenBank/DDBJ databases">
        <title>OgluRS3 (Oryza glumaepatula Reference Sequence Version 3).</title>
        <authorList>
            <person name="Zhang J."/>
            <person name="Kudrna D."/>
            <person name="Lee S."/>
            <person name="Talag J."/>
            <person name="Welchert J."/>
            <person name="Wing R.A."/>
        </authorList>
    </citation>
    <scope>NUCLEOTIDE SEQUENCE [LARGE SCALE GENOMIC DNA]</scope>
</reference>
<reference evidence="2" key="2">
    <citation type="submission" date="2015-04" db="UniProtKB">
        <authorList>
            <consortium name="EnsemblPlants"/>
        </authorList>
    </citation>
    <scope>IDENTIFICATION</scope>
</reference>
<dbReference type="Gramene" id="OGLUM01G47840.1">
    <property type="protein sequence ID" value="OGLUM01G47840.1"/>
    <property type="gene ID" value="OGLUM01G47840"/>
</dbReference>
<keyword evidence="1" id="KW-0732">Signal</keyword>
<evidence type="ECO:0000313" key="2">
    <source>
        <dbReference type="EnsemblPlants" id="OGLUM01G47840.1"/>
    </source>
</evidence>
<accession>A0A0D9YJW2</accession>
<evidence type="ECO:0000313" key="3">
    <source>
        <dbReference type="Proteomes" id="UP000026961"/>
    </source>
</evidence>
<evidence type="ECO:0000256" key="1">
    <source>
        <dbReference type="SAM" id="SignalP"/>
    </source>
</evidence>
<reference evidence="2" key="1">
    <citation type="submission" date="2013-08" db="EMBL/GenBank/DDBJ databases">
        <title>Oryza genome evolution.</title>
        <authorList>
            <person name="Wing R.A."/>
            <person name="Panaud O."/>
            <person name="Oliveira A.C."/>
        </authorList>
    </citation>
    <scope>NUCLEOTIDE SEQUENCE</scope>
</reference>
<dbReference type="EnsemblPlants" id="OGLUM01G47840.1">
    <property type="protein sequence ID" value="OGLUM01G47840.1"/>
    <property type="gene ID" value="OGLUM01G47840"/>
</dbReference>
<feature type="chain" id="PRO_5002351309" evidence="1">
    <location>
        <begin position="21"/>
        <end position="59"/>
    </location>
</feature>
<proteinExistence type="predicted"/>
<keyword evidence="3" id="KW-1185">Reference proteome</keyword>
<dbReference type="Proteomes" id="UP000026961">
    <property type="component" value="Chromosome 1"/>
</dbReference>